<feature type="region of interest" description="Disordered" evidence="1">
    <location>
        <begin position="226"/>
        <end position="285"/>
    </location>
</feature>
<keyword evidence="2" id="KW-0472">Membrane</keyword>
<feature type="transmembrane region" description="Helical" evidence="2">
    <location>
        <begin position="109"/>
        <end position="133"/>
    </location>
</feature>
<reference evidence="4 5" key="1">
    <citation type="submission" date="2024-08" db="EMBL/GenBank/DDBJ databases">
        <authorList>
            <person name="Cucini C."/>
            <person name="Frati F."/>
        </authorList>
    </citation>
    <scope>NUCLEOTIDE SEQUENCE [LARGE SCALE GENOMIC DNA]</scope>
</reference>
<keyword evidence="5" id="KW-1185">Reference proteome</keyword>
<gene>
    <name evidence="4" type="ORF">ODALV1_LOCUS7257</name>
</gene>
<accession>A0ABP1Q623</accession>
<dbReference type="Proteomes" id="UP001642540">
    <property type="component" value="Unassembled WGS sequence"/>
</dbReference>
<feature type="transmembrane region" description="Helical" evidence="2">
    <location>
        <begin position="169"/>
        <end position="193"/>
    </location>
</feature>
<protein>
    <recommendedName>
        <fullName evidence="3">DUF7027 domain-containing protein</fullName>
    </recommendedName>
</protein>
<feature type="compositionally biased region" description="Low complexity" evidence="1">
    <location>
        <begin position="234"/>
        <end position="248"/>
    </location>
</feature>
<dbReference type="PANTHER" id="PTHR36694:SF11">
    <property type="entry name" value="LP21121P-RELATED"/>
    <property type="match status" value="1"/>
</dbReference>
<organism evidence="4 5">
    <name type="scientific">Orchesella dallaii</name>
    <dbReference type="NCBI Taxonomy" id="48710"/>
    <lineage>
        <taxon>Eukaryota</taxon>
        <taxon>Metazoa</taxon>
        <taxon>Ecdysozoa</taxon>
        <taxon>Arthropoda</taxon>
        <taxon>Hexapoda</taxon>
        <taxon>Collembola</taxon>
        <taxon>Entomobryomorpha</taxon>
        <taxon>Entomobryoidea</taxon>
        <taxon>Orchesellidae</taxon>
        <taxon>Orchesellinae</taxon>
        <taxon>Orchesella</taxon>
    </lineage>
</organism>
<evidence type="ECO:0000259" key="3">
    <source>
        <dbReference type="Pfam" id="PF22954"/>
    </source>
</evidence>
<proteinExistence type="predicted"/>
<evidence type="ECO:0000313" key="4">
    <source>
        <dbReference type="EMBL" id="CAL8089090.1"/>
    </source>
</evidence>
<sequence>MVHNKGTYHLAPHPHHHPIKAVPSNISTSSASDHHRHHGIHGPPIPITEQDENSASSFLVCGKKIEEGIRFYIWITVTVAFFGLLSAGYSIHHLNVPTHDTETLTNDYLFSILFIASTLWFGLSVLLLIIGVINEDRRLCVTWIAAMTVLILMWISYLCYSIITSISESLSVGAVIIFTLYLAHGIWVAIHFIQYINEKKKHPPEQVHRYSDLVRAIRQQTALRTLQNTKKHSSVSSSHSHSSRNSSSKGAPNSHRDSSSRTLNDSTSSQDNHLHRVVRIKSITS</sequence>
<dbReference type="PANTHER" id="PTHR36694">
    <property type="entry name" value="PASIFLORA 1, ISOFORM A-RELATED"/>
    <property type="match status" value="1"/>
</dbReference>
<dbReference type="EMBL" id="CAXLJM020000023">
    <property type="protein sequence ID" value="CAL8089090.1"/>
    <property type="molecule type" value="Genomic_DNA"/>
</dbReference>
<feature type="domain" description="DUF7027" evidence="3">
    <location>
        <begin position="79"/>
        <end position="164"/>
    </location>
</feature>
<feature type="compositionally biased region" description="Low complexity" evidence="1">
    <location>
        <begin position="260"/>
        <end position="269"/>
    </location>
</feature>
<evidence type="ECO:0000256" key="1">
    <source>
        <dbReference type="SAM" id="MobiDB-lite"/>
    </source>
</evidence>
<keyword evidence="2" id="KW-0812">Transmembrane</keyword>
<dbReference type="InterPro" id="IPR054291">
    <property type="entry name" value="DUF7027"/>
</dbReference>
<comment type="caution">
    <text evidence="4">The sequence shown here is derived from an EMBL/GenBank/DDBJ whole genome shotgun (WGS) entry which is preliminary data.</text>
</comment>
<dbReference type="Pfam" id="PF22954">
    <property type="entry name" value="DUF7027"/>
    <property type="match status" value="1"/>
</dbReference>
<feature type="region of interest" description="Disordered" evidence="1">
    <location>
        <begin position="11"/>
        <end position="50"/>
    </location>
</feature>
<evidence type="ECO:0000313" key="5">
    <source>
        <dbReference type="Proteomes" id="UP001642540"/>
    </source>
</evidence>
<feature type="transmembrane region" description="Helical" evidence="2">
    <location>
        <begin position="71"/>
        <end position="89"/>
    </location>
</feature>
<feature type="transmembrane region" description="Helical" evidence="2">
    <location>
        <begin position="140"/>
        <end position="163"/>
    </location>
</feature>
<name>A0ABP1Q623_9HEXA</name>
<evidence type="ECO:0000256" key="2">
    <source>
        <dbReference type="SAM" id="Phobius"/>
    </source>
</evidence>
<keyword evidence="2" id="KW-1133">Transmembrane helix</keyword>